<name>A0AAV1X256_LUPLU</name>
<evidence type="ECO:0000313" key="2">
    <source>
        <dbReference type="Proteomes" id="UP001497480"/>
    </source>
</evidence>
<proteinExistence type="predicted"/>
<dbReference type="EMBL" id="CAXHTB010000011">
    <property type="protein sequence ID" value="CAL0315588.1"/>
    <property type="molecule type" value="Genomic_DNA"/>
</dbReference>
<keyword evidence="2" id="KW-1185">Reference proteome</keyword>
<accession>A0AAV1X256</accession>
<reference evidence="1 2" key="1">
    <citation type="submission" date="2024-03" db="EMBL/GenBank/DDBJ databases">
        <authorList>
            <person name="Martinez-Hernandez J."/>
        </authorList>
    </citation>
    <scope>NUCLEOTIDE SEQUENCE [LARGE SCALE GENOMIC DNA]</scope>
</reference>
<organism evidence="1 2">
    <name type="scientific">Lupinus luteus</name>
    <name type="common">European yellow lupine</name>
    <dbReference type="NCBI Taxonomy" id="3873"/>
    <lineage>
        <taxon>Eukaryota</taxon>
        <taxon>Viridiplantae</taxon>
        <taxon>Streptophyta</taxon>
        <taxon>Embryophyta</taxon>
        <taxon>Tracheophyta</taxon>
        <taxon>Spermatophyta</taxon>
        <taxon>Magnoliopsida</taxon>
        <taxon>eudicotyledons</taxon>
        <taxon>Gunneridae</taxon>
        <taxon>Pentapetalae</taxon>
        <taxon>rosids</taxon>
        <taxon>fabids</taxon>
        <taxon>Fabales</taxon>
        <taxon>Fabaceae</taxon>
        <taxon>Papilionoideae</taxon>
        <taxon>50 kb inversion clade</taxon>
        <taxon>genistoids sensu lato</taxon>
        <taxon>core genistoids</taxon>
        <taxon>Genisteae</taxon>
        <taxon>Lupinus</taxon>
    </lineage>
</organism>
<evidence type="ECO:0000313" key="1">
    <source>
        <dbReference type="EMBL" id="CAL0315588.1"/>
    </source>
</evidence>
<protein>
    <submittedName>
        <fullName evidence="1">Uncharacterized protein</fullName>
    </submittedName>
</protein>
<dbReference type="AlphaFoldDB" id="A0AAV1X256"/>
<dbReference type="Proteomes" id="UP001497480">
    <property type="component" value="Unassembled WGS sequence"/>
</dbReference>
<sequence length="129" mass="13981">MFALFYFIINAMNYMIVSRKASSKPSSSLNLTDNRSFVEAVIGSGPALEGTLAITSSSVPLREGRRVLSYSSVSSEQDWLLRCMVGRTVRSVVPSEVSALLKMEGILSVRAHVLDGDLILLSPVDGEDV</sequence>
<comment type="caution">
    <text evidence="1">The sequence shown here is derived from an EMBL/GenBank/DDBJ whole genome shotgun (WGS) entry which is preliminary data.</text>
</comment>
<gene>
    <name evidence="1" type="ORF">LLUT_LOCUS16648</name>
</gene>